<dbReference type="Gene3D" id="1.20.5.5270">
    <property type="match status" value="1"/>
</dbReference>
<gene>
    <name evidence="10 18" type="primary">lon</name>
    <name evidence="18" type="ordered locus">BVAF_302</name>
</gene>
<evidence type="ECO:0000259" key="17">
    <source>
        <dbReference type="PROSITE" id="PS51787"/>
    </source>
</evidence>
<dbReference type="PANTHER" id="PTHR10046">
    <property type="entry name" value="ATP DEPENDENT LON PROTEASE FAMILY MEMBER"/>
    <property type="match status" value="1"/>
</dbReference>
<dbReference type="GO" id="GO:0034605">
    <property type="term" value="P:cellular response to heat"/>
    <property type="evidence" value="ECO:0007669"/>
    <property type="project" value="UniProtKB-UniRule"/>
</dbReference>
<dbReference type="FunFam" id="3.30.230.10:FF:000010">
    <property type="entry name" value="Lon protease"/>
    <property type="match status" value="1"/>
</dbReference>
<dbReference type="FunFam" id="1.20.58.1480:FF:000001">
    <property type="entry name" value="Lon protease"/>
    <property type="match status" value="1"/>
</dbReference>
<dbReference type="HOGENOM" id="CLU_004109_4_3_6"/>
<dbReference type="PROSITE" id="PS51787">
    <property type="entry name" value="LON_N"/>
    <property type="match status" value="1"/>
</dbReference>
<comment type="catalytic activity">
    <reaction evidence="9 10 11 14">
        <text>Hydrolysis of proteins in presence of ATP.</text>
        <dbReference type="EC" id="3.4.21.53"/>
    </reaction>
</comment>
<keyword evidence="2 10" id="KW-0963">Cytoplasm</keyword>
<dbReference type="Gene3D" id="3.40.50.300">
    <property type="entry name" value="P-loop containing nucleotide triphosphate hydrolases"/>
    <property type="match status" value="1"/>
</dbReference>
<evidence type="ECO:0000256" key="8">
    <source>
        <dbReference type="ARBA" id="ARBA00023016"/>
    </source>
</evidence>
<keyword evidence="7 10" id="KW-0067">ATP-binding</keyword>
<dbReference type="NCBIfam" id="NF008053">
    <property type="entry name" value="PRK10787.1"/>
    <property type="match status" value="1"/>
</dbReference>
<dbReference type="FunFam" id="1.20.5.5270:FF:000002">
    <property type="entry name" value="Lon protease homolog"/>
    <property type="match status" value="1"/>
</dbReference>
<dbReference type="InterPro" id="IPR003111">
    <property type="entry name" value="Lon_prtase_N"/>
</dbReference>
<dbReference type="InterPro" id="IPR027065">
    <property type="entry name" value="Lon_Prtase"/>
</dbReference>
<reference evidence="18 19" key="1">
    <citation type="journal article" date="2010" name="BMC Genomics">
        <title>Unprecedented loss of ammonia assimilation capability in a urease-encoding bacterial mutualist.</title>
        <authorList>
            <person name="Williams L.E."/>
            <person name="Wernegreen J.J."/>
        </authorList>
    </citation>
    <scope>NUCLEOTIDE SEQUENCE [LARGE SCALE GENOMIC DNA]</scope>
    <source>
        <strain evidence="18 19">BVAF</strain>
    </source>
</reference>
<dbReference type="Pfam" id="PF02190">
    <property type="entry name" value="LON_substr_bdg"/>
    <property type="match status" value="1"/>
</dbReference>
<keyword evidence="3 10" id="KW-0645">Protease</keyword>
<dbReference type="PROSITE" id="PS01046">
    <property type="entry name" value="LON_SER"/>
    <property type="match status" value="1"/>
</dbReference>
<dbReference type="Gene3D" id="2.30.130.40">
    <property type="entry name" value="LON domain-like"/>
    <property type="match status" value="1"/>
</dbReference>
<dbReference type="FunFam" id="2.30.130.40:FF:000001">
    <property type="entry name" value="Lon protease"/>
    <property type="match status" value="1"/>
</dbReference>
<keyword evidence="8 10" id="KW-0346">Stress response</keyword>
<dbReference type="Gene3D" id="1.10.8.60">
    <property type="match status" value="1"/>
</dbReference>
<evidence type="ECO:0000256" key="12">
    <source>
        <dbReference type="PIRSR" id="PIRSR001174-1"/>
    </source>
</evidence>
<evidence type="ECO:0000256" key="10">
    <source>
        <dbReference type="HAMAP-Rule" id="MF_01973"/>
    </source>
</evidence>
<feature type="active site" evidence="10 12">
    <location>
        <position position="679"/>
    </location>
</feature>
<dbReference type="InterPro" id="IPR054594">
    <property type="entry name" value="Lon_lid"/>
</dbReference>
<dbReference type="EMBL" id="CP002189">
    <property type="protein sequence ID" value="ADV33700.1"/>
    <property type="molecule type" value="Genomic_DNA"/>
</dbReference>
<dbReference type="InterPro" id="IPR046336">
    <property type="entry name" value="Lon_prtase_N_sf"/>
</dbReference>
<evidence type="ECO:0000256" key="3">
    <source>
        <dbReference type="ARBA" id="ARBA00022670"/>
    </source>
</evidence>
<feature type="binding site" evidence="10 13">
    <location>
        <begin position="356"/>
        <end position="363"/>
    </location>
    <ligand>
        <name>ATP</name>
        <dbReference type="ChEBI" id="CHEBI:30616"/>
    </ligand>
</feature>
<dbReference type="PRINTS" id="PR00830">
    <property type="entry name" value="ENDOLAPTASE"/>
</dbReference>
<dbReference type="Pfam" id="PF22667">
    <property type="entry name" value="Lon_lid"/>
    <property type="match status" value="1"/>
</dbReference>
<evidence type="ECO:0000256" key="14">
    <source>
        <dbReference type="PROSITE-ProRule" id="PRU01122"/>
    </source>
</evidence>
<sequence length="775" mass="87418">MNTKQSERIDIPVLPLRDVVVYPHMVIPLFVGREKSIKCLEYAMSGDKKIMLVAQKEASNDEPSINDLFSVGTVSIILQMLKLPDGTVKVLVEGLIRARIIELTDSGNYFKADADYFDIKELNEKEKEVLMRTVIHQFEGYIKLNKKIPPEVLVSLNNINDADRLADTIAAHIPLKLHDKQSILEMSNITERLEYLISVMESEIELLKVEKRIRNRVKKQMEKSQREYYLNEQIKAIQKELGEMDNIVDENESIKRRIESSKMPKEARNKIESEFQKLKMMPPMSSEATVVRGYIDWVLSVPWHSKSKMKKDLVKAQESLDRDHYGLKRVKDRILEYLAVQNRINKIRGPILCLVGPPGVGKTSLGKSIAKATGRKYIRMALGGMRDEAEIRGHRRTYIGSMPGKLIQKMSKIGVKNPLFLLDEIDKMSFDMRGDPASALLEVLDPEQNIAFNDHYLEVDYDLSDVMFVATSNSMNIPSPLLDRMEVIKLSGYTEEEKFNIARQHLLSKQIERNALKPGELLIQDDALTSIIRYYTREAGVRNLEREISKLCRKTVKNLLLNKKITCITINEENLKDFLGVQRYDCALAEQENRIGQATGLAWTEVGGDLLTIETVCVPGKGKLTYTGSLGEIMQESIQAALTVVRARADKLGIKTDFYEKKDIHVHVPEGATPKDGPSAGIAMCTALVSCLTGNSVKAHVAMTGEITLRGQVLPIGGLKEKLLAAHRGGIKTVLIPYENKRDLEDMPDVVINNLNIYPVKQIDEVLTLALQNAP</sequence>
<proteinExistence type="evidence at transcript level"/>
<dbReference type="OrthoDB" id="9803599at2"/>
<dbReference type="AlphaFoldDB" id="E8Q6V3"/>
<dbReference type="MEROPS" id="S16.001"/>
<dbReference type="InterPro" id="IPR003959">
    <property type="entry name" value="ATPase_AAA_core"/>
</dbReference>
<comment type="function">
    <text evidence="10">ATP-dependent serine protease that mediates the selective degradation of mutant and abnormal proteins as well as certain short-lived regulatory proteins. Required for cellular homeostasis and for survival from DNA damage and developmental changes induced by stress. Degrades polypeptides processively to yield small peptide fragments that are 5 to 10 amino acids long. Binds to DNA in a double-stranded, site-specific manner.</text>
</comment>
<protein>
    <recommendedName>
        <fullName evidence="10 11">Lon protease</fullName>
        <ecNumber evidence="10 11">3.4.21.53</ecNumber>
    </recommendedName>
    <alternativeName>
        <fullName evidence="10">ATP-dependent protease La</fullName>
    </alternativeName>
</protein>
<name>E8Q6V3_BLOVB</name>
<dbReference type="InterPro" id="IPR027417">
    <property type="entry name" value="P-loop_NTPase"/>
</dbReference>
<organism evidence="18 19">
    <name type="scientific">Blochmanniella vafra (strain BVAF)</name>
    <dbReference type="NCBI Taxonomy" id="859654"/>
    <lineage>
        <taxon>Bacteria</taxon>
        <taxon>Pseudomonadati</taxon>
        <taxon>Pseudomonadota</taxon>
        <taxon>Gammaproteobacteria</taxon>
        <taxon>Enterobacterales</taxon>
        <taxon>Enterobacteriaceae</taxon>
        <taxon>ant endosymbionts</taxon>
        <taxon>Candidatus Blochmanniella</taxon>
    </lineage>
</organism>
<evidence type="ECO:0000256" key="9">
    <source>
        <dbReference type="ARBA" id="ARBA00050665"/>
    </source>
</evidence>
<dbReference type="GO" id="GO:0006515">
    <property type="term" value="P:protein quality control for misfolded or incompletely synthesized proteins"/>
    <property type="evidence" value="ECO:0007669"/>
    <property type="project" value="UniProtKB-UniRule"/>
</dbReference>
<dbReference type="GO" id="GO:0004252">
    <property type="term" value="F:serine-type endopeptidase activity"/>
    <property type="evidence" value="ECO:0007669"/>
    <property type="project" value="UniProtKB-UniRule"/>
</dbReference>
<dbReference type="KEGG" id="bva:BVAF_302"/>
<evidence type="ECO:0000313" key="19">
    <source>
        <dbReference type="Proteomes" id="UP000007464"/>
    </source>
</evidence>
<dbReference type="RefSeq" id="WP_013516625.1">
    <property type="nucleotide sequence ID" value="NC_014909.2"/>
</dbReference>
<evidence type="ECO:0000256" key="1">
    <source>
        <dbReference type="ARBA" id="ARBA00004496"/>
    </source>
</evidence>
<dbReference type="InterPro" id="IPR003593">
    <property type="entry name" value="AAA+_ATPase"/>
</dbReference>
<dbReference type="SMART" id="SM00464">
    <property type="entry name" value="LON"/>
    <property type="match status" value="1"/>
</dbReference>
<dbReference type="SUPFAM" id="SSF52540">
    <property type="entry name" value="P-loop containing nucleoside triphosphate hydrolases"/>
    <property type="match status" value="1"/>
</dbReference>
<feature type="active site" evidence="10 12">
    <location>
        <position position="722"/>
    </location>
</feature>
<dbReference type="GO" id="GO:0005737">
    <property type="term" value="C:cytoplasm"/>
    <property type="evidence" value="ECO:0007669"/>
    <property type="project" value="UniProtKB-SubCell"/>
</dbReference>
<evidence type="ECO:0000259" key="16">
    <source>
        <dbReference type="PROSITE" id="PS51786"/>
    </source>
</evidence>
<dbReference type="PROSITE" id="PS51786">
    <property type="entry name" value="LON_PROTEOLYTIC"/>
    <property type="match status" value="1"/>
</dbReference>
<comment type="induction">
    <text evidence="10">By heat shock.</text>
</comment>
<evidence type="ECO:0000256" key="6">
    <source>
        <dbReference type="ARBA" id="ARBA00022825"/>
    </source>
</evidence>
<comment type="similarity">
    <text evidence="10 11 14 15">Belongs to the peptidase S16 family.</text>
</comment>
<dbReference type="GO" id="GO:0043565">
    <property type="term" value="F:sequence-specific DNA binding"/>
    <property type="evidence" value="ECO:0007669"/>
    <property type="project" value="UniProtKB-UniRule"/>
</dbReference>
<evidence type="ECO:0000256" key="4">
    <source>
        <dbReference type="ARBA" id="ARBA00022741"/>
    </source>
</evidence>
<evidence type="ECO:0000313" key="18">
    <source>
        <dbReference type="EMBL" id="ADV33700.1"/>
    </source>
</evidence>
<dbReference type="Pfam" id="PF00004">
    <property type="entry name" value="AAA"/>
    <property type="match status" value="1"/>
</dbReference>
<dbReference type="GO" id="GO:0004176">
    <property type="term" value="F:ATP-dependent peptidase activity"/>
    <property type="evidence" value="ECO:0007669"/>
    <property type="project" value="UniProtKB-UniRule"/>
</dbReference>
<evidence type="ECO:0000256" key="13">
    <source>
        <dbReference type="PIRSR" id="PIRSR001174-2"/>
    </source>
</evidence>
<feature type="domain" description="Lon N-terminal" evidence="17">
    <location>
        <begin position="11"/>
        <end position="204"/>
    </location>
</feature>
<feature type="domain" description="Lon proteolytic" evidence="16">
    <location>
        <begin position="592"/>
        <end position="773"/>
    </location>
</feature>
<comment type="subunit">
    <text evidence="10 11">Homohexamer. Organized in a ring with a central cavity.</text>
</comment>
<dbReference type="InterPro" id="IPR015947">
    <property type="entry name" value="PUA-like_sf"/>
</dbReference>
<dbReference type="Gene3D" id="1.20.58.1480">
    <property type="match status" value="1"/>
</dbReference>
<dbReference type="HAMAP" id="MF_01973">
    <property type="entry name" value="lon_bact"/>
    <property type="match status" value="1"/>
</dbReference>
<evidence type="ECO:0000256" key="11">
    <source>
        <dbReference type="PIRNR" id="PIRNR001174"/>
    </source>
</evidence>
<dbReference type="InterPro" id="IPR008269">
    <property type="entry name" value="Lon_proteolytic"/>
</dbReference>
<dbReference type="SUPFAM" id="SSF54211">
    <property type="entry name" value="Ribosomal protein S5 domain 2-like"/>
    <property type="match status" value="1"/>
</dbReference>
<evidence type="ECO:0000256" key="7">
    <source>
        <dbReference type="ARBA" id="ARBA00022840"/>
    </source>
</evidence>
<keyword evidence="6 10" id="KW-0720">Serine protease</keyword>
<evidence type="ECO:0000256" key="5">
    <source>
        <dbReference type="ARBA" id="ARBA00022801"/>
    </source>
</evidence>
<dbReference type="InterPro" id="IPR027543">
    <property type="entry name" value="Lon_bac"/>
</dbReference>
<dbReference type="Proteomes" id="UP000007464">
    <property type="component" value="Chromosome"/>
</dbReference>
<dbReference type="Gene3D" id="3.30.230.10">
    <property type="match status" value="1"/>
</dbReference>
<keyword evidence="5 10" id="KW-0378">Hydrolase</keyword>
<dbReference type="EC" id="3.4.21.53" evidence="10 11"/>
<keyword evidence="19" id="KW-1185">Reference proteome</keyword>
<keyword evidence="4 10" id="KW-0547">Nucleotide-binding</keyword>
<dbReference type="InterPro" id="IPR008268">
    <property type="entry name" value="Peptidase_S16_AS"/>
</dbReference>
<dbReference type="FunFam" id="3.40.50.300:FF:000021">
    <property type="entry name" value="Lon protease homolog"/>
    <property type="match status" value="1"/>
</dbReference>
<accession>E8Q6V3</accession>
<dbReference type="GO" id="GO:0016887">
    <property type="term" value="F:ATP hydrolysis activity"/>
    <property type="evidence" value="ECO:0007669"/>
    <property type="project" value="UniProtKB-UniRule"/>
</dbReference>
<dbReference type="PIRSF" id="PIRSF001174">
    <property type="entry name" value="Lon_proteas"/>
    <property type="match status" value="1"/>
</dbReference>
<dbReference type="InterPro" id="IPR014721">
    <property type="entry name" value="Ribsml_uS5_D2-typ_fold_subgr"/>
</dbReference>
<dbReference type="CDD" id="cd19500">
    <property type="entry name" value="RecA-like_Lon"/>
    <property type="match status" value="1"/>
</dbReference>
<evidence type="ECO:0000256" key="2">
    <source>
        <dbReference type="ARBA" id="ARBA00022490"/>
    </source>
</evidence>
<evidence type="ECO:0000256" key="15">
    <source>
        <dbReference type="RuleBase" id="RU000591"/>
    </source>
</evidence>
<dbReference type="STRING" id="859654.BVAF_302"/>
<dbReference type="InterPro" id="IPR020568">
    <property type="entry name" value="Ribosomal_Su5_D2-typ_SF"/>
</dbReference>
<dbReference type="NCBIfam" id="TIGR00763">
    <property type="entry name" value="lon"/>
    <property type="match status" value="1"/>
</dbReference>
<dbReference type="SUPFAM" id="SSF88697">
    <property type="entry name" value="PUA domain-like"/>
    <property type="match status" value="1"/>
</dbReference>
<dbReference type="GO" id="GO:0005524">
    <property type="term" value="F:ATP binding"/>
    <property type="evidence" value="ECO:0007669"/>
    <property type="project" value="UniProtKB-UniRule"/>
</dbReference>
<dbReference type="InterPro" id="IPR004815">
    <property type="entry name" value="Lon_bac/euk-typ"/>
</dbReference>
<dbReference type="FunFam" id="1.10.8.60:FF:000035">
    <property type="entry name" value="Lon protease"/>
    <property type="match status" value="1"/>
</dbReference>
<dbReference type="SMART" id="SM00382">
    <property type="entry name" value="AAA"/>
    <property type="match status" value="1"/>
</dbReference>
<dbReference type="Pfam" id="PF05362">
    <property type="entry name" value="Lon_C"/>
    <property type="match status" value="1"/>
</dbReference>
<comment type="subcellular location">
    <subcellularLocation>
        <location evidence="1 10 11">Cytoplasm</location>
    </subcellularLocation>
</comment>